<comment type="caution">
    <text evidence="1">The sequence shown here is derived from an EMBL/GenBank/DDBJ whole genome shotgun (WGS) entry which is preliminary data.</text>
</comment>
<evidence type="ECO:0000313" key="2">
    <source>
        <dbReference type="Proteomes" id="UP000194551"/>
    </source>
</evidence>
<dbReference type="RefSeq" id="WP_053514502.1">
    <property type="nucleotide sequence ID" value="NZ_CAKJXA010000025.1"/>
</dbReference>
<evidence type="ECO:0000313" key="1">
    <source>
        <dbReference type="EMBL" id="OTZ94051.1"/>
    </source>
</evidence>
<name>A0A9X6K6T2_BACTU</name>
<gene>
    <name evidence="1" type="ORF">BK774_31540</name>
</gene>
<proteinExistence type="predicted"/>
<protein>
    <submittedName>
        <fullName evidence="1">Uncharacterized protein</fullName>
    </submittedName>
</protein>
<organism evidence="1 2">
    <name type="scientific">Bacillus thuringiensis</name>
    <dbReference type="NCBI Taxonomy" id="1428"/>
    <lineage>
        <taxon>Bacteria</taxon>
        <taxon>Bacillati</taxon>
        <taxon>Bacillota</taxon>
        <taxon>Bacilli</taxon>
        <taxon>Bacillales</taxon>
        <taxon>Bacillaceae</taxon>
        <taxon>Bacillus</taxon>
        <taxon>Bacillus cereus group</taxon>
    </lineage>
</organism>
<accession>A0A9X6K6T2</accession>
<dbReference type="Proteomes" id="UP000194551">
    <property type="component" value="Unassembled WGS sequence"/>
</dbReference>
<reference evidence="1 2" key="1">
    <citation type="submission" date="2016-10" db="EMBL/GenBank/DDBJ databases">
        <title>Comparative genomics of Bacillus thuringiensis reveals a path to pathogens against multiple invertebrate hosts.</title>
        <authorList>
            <person name="Zheng J."/>
            <person name="Gao Q."/>
            <person name="Liu H."/>
            <person name="Peng D."/>
            <person name="Ruan L."/>
            <person name="Sun M."/>
        </authorList>
    </citation>
    <scope>NUCLEOTIDE SEQUENCE [LARGE SCALE GENOMIC DNA]</scope>
    <source>
        <strain evidence="1">HD5</strain>
    </source>
</reference>
<dbReference type="EMBL" id="NFEM01000149">
    <property type="protein sequence ID" value="OTZ94051.1"/>
    <property type="molecule type" value="Genomic_DNA"/>
</dbReference>
<sequence>MAILNDKTINDSLHEVKTSEGFSFIVSTHELRNLSSWIQPSEHSFDDLIFYGKLILADRKSLKRQLKRNYKPIRILNESDRFVWFISEDLFRSPVAFSLEDRNLKFEISEEDRDILKGLMTDKLARQLLS</sequence>
<dbReference type="AlphaFoldDB" id="A0A9X6K6T2"/>